<dbReference type="InterPro" id="IPR007219">
    <property type="entry name" value="XnlR_reg_dom"/>
</dbReference>
<sequence>MGNVKSGAMRLFWGFPVQTADWITSLAKLYPTHNVAGKPSVTSHYFIFRALNFMTSYIARLQHLFPHYIEPVPSHITQDDLEFLRSKGVLDFPAPRIRDKLWTSYFELVHPNLPIPDRDRVLRTLAVHTGEPKISLLLFHCITLSAKTFLYARQHTLTKPAALESMFTRARLLYDLGWERDKLVLLQSLLLMTYYPQPIDNARSPIHLMAQAVPLAYSLGFHIDPTDLPLNPREKILRKQLWWCVYLRERFLSLDQGSPCIIHDREHDAPMLTRSDFEHIPLCLTRSGN</sequence>
<evidence type="ECO:0000256" key="1">
    <source>
        <dbReference type="ARBA" id="ARBA00023015"/>
    </source>
</evidence>
<dbReference type="PANTHER" id="PTHR47425:SF2">
    <property type="entry name" value="FARB-RELATED"/>
    <property type="match status" value="1"/>
</dbReference>
<organism evidence="5 6">
    <name type="scientific">Aspergillus terreus (strain NIH 2624 / FGSC A1156)</name>
    <dbReference type="NCBI Taxonomy" id="341663"/>
    <lineage>
        <taxon>Eukaryota</taxon>
        <taxon>Fungi</taxon>
        <taxon>Dikarya</taxon>
        <taxon>Ascomycota</taxon>
        <taxon>Pezizomycotina</taxon>
        <taxon>Eurotiomycetes</taxon>
        <taxon>Eurotiomycetidae</taxon>
        <taxon>Eurotiales</taxon>
        <taxon>Aspergillaceae</taxon>
        <taxon>Aspergillus</taxon>
        <taxon>Aspergillus subgen. Circumdati</taxon>
    </lineage>
</organism>
<dbReference type="GO" id="GO:0006351">
    <property type="term" value="P:DNA-templated transcription"/>
    <property type="evidence" value="ECO:0007669"/>
    <property type="project" value="InterPro"/>
</dbReference>
<evidence type="ECO:0000256" key="2">
    <source>
        <dbReference type="ARBA" id="ARBA00023163"/>
    </source>
</evidence>
<dbReference type="HOGENOM" id="CLU_963033_0_0_1"/>
<evidence type="ECO:0000313" key="6">
    <source>
        <dbReference type="Proteomes" id="UP000007963"/>
    </source>
</evidence>
<dbReference type="OrthoDB" id="5121955at2759"/>
<dbReference type="EMBL" id="CH476598">
    <property type="protein sequence ID" value="EAU36042.1"/>
    <property type="molecule type" value="Genomic_DNA"/>
</dbReference>
<dbReference type="CDD" id="cd12148">
    <property type="entry name" value="fungal_TF_MHR"/>
    <property type="match status" value="1"/>
</dbReference>
<proteinExistence type="predicted"/>
<dbReference type="STRING" id="341663.Q0CPZ4"/>
<dbReference type="GeneID" id="4318518"/>
<evidence type="ECO:0000259" key="4">
    <source>
        <dbReference type="SMART" id="SM00906"/>
    </source>
</evidence>
<evidence type="ECO:0000313" key="5">
    <source>
        <dbReference type="EMBL" id="EAU36042.1"/>
    </source>
</evidence>
<dbReference type="Pfam" id="PF04082">
    <property type="entry name" value="Fungal_trans"/>
    <property type="match status" value="1"/>
</dbReference>
<keyword evidence="3" id="KW-0539">Nucleus</keyword>
<name>Q0CPZ4_ASPTN</name>
<keyword evidence="2" id="KW-0804">Transcription</keyword>
<dbReference type="GO" id="GO:0008270">
    <property type="term" value="F:zinc ion binding"/>
    <property type="evidence" value="ECO:0007669"/>
    <property type="project" value="InterPro"/>
</dbReference>
<dbReference type="PANTHER" id="PTHR47425">
    <property type="entry name" value="FARB-RELATED"/>
    <property type="match status" value="1"/>
</dbReference>
<feature type="domain" description="Xylanolytic transcriptional activator regulatory" evidence="4">
    <location>
        <begin position="205"/>
        <end position="278"/>
    </location>
</feature>
<gene>
    <name evidence="5" type="ORF">ATEG_04240</name>
</gene>
<dbReference type="Proteomes" id="UP000007963">
    <property type="component" value="Unassembled WGS sequence"/>
</dbReference>
<dbReference type="VEuPathDB" id="FungiDB:ATEG_04240"/>
<dbReference type="eggNOG" id="ENOG502RHAD">
    <property type="taxonomic scope" value="Eukaryota"/>
</dbReference>
<dbReference type="RefSeq" id="XP_001213418.1">
    <property type="nucleotide sequence ID" value="XM_001213418.1"/>
</dbReference>
<dbReference type="AlphaFoldDB" id="Q0CPZ4"/>
<reference evidence="6" key="1">
    <citation type="submission" date="2005-09" db="EMBL/GenBank/DDBJ databases">
        <title>Annotation of the Aspergillus terreus NIH2624 genome.</title>
        <authorList>
            <person name="Birren B.W."/>
            <person name="Lander E.S."/>
            <person name="Galagan J.E."/>
            <person name="Nusbaum C."/>
            <person name="Devon K."/>
            <person name="Henn M."/>
            <person name="Ma L.-J."/>
            <person name="Jaffe D.B."/>
            <person name="Butler J."/>
            <person name="Alvarez P."/>
            <person name="Gnerre S."/>
            <person name="Grabherr M."/>
            <person name="Kleber M."/>
            <person name="Mauceli E.W."/>
            <person name="Brockman W."/>
            <person name="Rounsley S."/>
            <person name="Young S.K."/>
            <person name="LaButti K."/>
            <person name="Pushparaj V."/>
            <person name="DeCaprio D."/>
            <person name="Crawford M."/>
            <person name="Koehrsen M."/>
            <person name="Engels R."/>
            <person name="Montgomery P."/>
            <person name="Pearson M."/>
            <person name="Howarth C."/>
            <person name="Larson L."/>
            <person name="Luoma S."/>
            <person name="White J."/>
            <person name="Alvarado L."/>
            <person name="Kodira C.D."/>
            <person name="Zeng Q."/>
            <person name="Oleary S."/>
            <person name="Yandava C."/>
            <person name="Denning D.W."/>
            <person name="Nierman W.C."/>
            <person name="Milne T."/>
            <person name="Madden K."/>
        </authorList>
    </citation>
    <scope>NUCLEOTIDE SEQUENCE [LARGE SCALE GENOMIC DNA]</scope>
    <source>
        <strain evidence="6">NIH 2624 / FGSC A1156</strain>
    </source>
</reference>
<dbReference type="SMART" id="SM00906">
    <property type="entry name" value="Fungal_trans"/>
    <property type="match status" value="1"/>
</dbReference>
<dbReference type="GO" id="GO:0003677">
    <property type="term" value="F:DNA binding"/>
    <property type="evidence" value="ECO:0007669"/>
    <property type="project" value="InterPro"/>
</dbReference>
<keyword evidence="1" id="KW-0805">Transcription regulation</keyword>
<evidence type="ECO:0000256" key="3">
    <source>
        <dbReference type="ARBA" id="ARBA00023242"/>
    </source>
</evidence>
<dbReference type="InterPro" id="IPR052761">
    <property type="entry name" value="Fungal_Detox/Toxin_TFs"/>
</dbReference>
<accession>Q0CPZ4</accession>
<protein>
    <recommendedName>
        <fullName evidence="4">Xylanolytic transcriptional activator regulatory domain-containing protein</fullName>
    </recommendedName>
</protein>